<dbReference type="InterPro" id="IPR002921">
    <property type="entry name" value="Fungal_lipase-type"/>
</dbReference>
<dbReference type="Pfam" id="PF01764">
    <property type="entry name" value="Lipase_3"/>
    <property type="match status" value="1"/>
</dbReference>
<dbReference type="OrthoDB" id="426718at2759"/>
<dbReference type="Pfam" id="PF18117">
    <property type="entry name" value="EDS1_EP"/>
    <property type="match status" value="1"/>
</dbReference>
<dbReference type="CDD" id="cd00519">
    <property type="entry name" value="Lipase_3"/>
    <property type="match status" value="1"/>
</dbReference>
<dbReference type="GO" id="GO:0006629">
    <property type="term" value="P:lipid metabolic process"/>
    <property type="evidence" value="ECO:0007669"/>
    <property type="project" value="InterPro"/>
</dbReference>
<keyword evidence="4" id="KW-0378">Hydrolase</keyword>
<dbReference type="KEGG" id="sind:105176087"/>
<evidence type="ECO:0000256" key="5">
    <source>
        <dbReference type="ARBA" id="ARBA00022821"/>
    </source>
</evidence>
<evidence type="ECO:0000256" key="1">
    <source>
        <dbReference type="ARBA" id="ARBA00004123"/>
    </source>
</evidence>
<dbReference type="GO" id="GO:0006952">
    <property type="term" value="P:defense response"/>
    <property type="evidence" value="ECO:0007669"/>
    <property type="project" value="UniProtKB-KW"/>
</dbReference>
<keyword evidence="6" id="KW-0539">Nucleus</keyword>
<gene>
    <name evidence="10" type="primary">LOC105176087</name>
</gene>
<dbReference type="AlphaFoldDB" id="A0A6I9UGD7"/>
<dbReference type="Gene3D" id="3.40.50.1820">
    <property type="entry name" value="alpha/beta hydrolase"/>
    <property type="match status" value="1"/>
</dbReference>
<dbReference type="InterPro" id="IPR041266">
    <property type="entry name" value="EDS1_EP"/>
</dbReference>
<dbReference type="PANTHER" id="PTHR47413:SF2">
    <property type="entry name" value="LIPASE-LIKE PAD4"/>
    <property type="match status" value="1"/>
</dbReference>
<evidence type="ECO:0000313" key="10">
    <source>
        <dbReference type="RefSeq" id="XP_011097090.1"/>
    </source>
</evidence>
<accession>A0A6I9UGD7</accession>
<protein>
    <submittedName>
        <fullName evidence="10">Lipase-like PAD4</fullName>
    </submittedName>
</protein>
<dbReference type="InterPro" id="IPR029058">
    <property type="entry name" value="AB_hydrolase_fold"/>
</dbReference>
<keyword evidence="9" id="KW-1185">Reference proteome</keyword>
<dbReference type="GeneID" id="105176087"/>
<evidence type="ECO:0000259" key="8">
    <source>
        <dbReference type="Pfam" id="PF18117"/>
    </source>
</evidence>
<dbReference type="GO" id="GO:0005634">
    <property type="term" value="C:nucleus"/>
    <property type="evidence" value="ECO:0007669"/>
    <property type="project" value="UniProtKB-SubCell"/>
</dbReference>
<dbReference type="PANTHER" id="PTHR47413">
    <property type="entry name" value="LIPASE-LIKE PAD4"/>
    <property type="match status" value="1"/>
</dbReference>
<keyword evidence="5" id="KW-0611">Plant defense</keyword>
<evidence type="ECO:0000313" key="9">
    <source>
        <dbReference type="Proteomes" id="UP000504604"/>
    </source>
</evidence>
<dbReference type="FunCoup" id="A0A6I9UGD7">
    <property type="interactions" value="630"/>
</dbReference>
<evidence type="ECO:0000259" key="7">
    <source>
        <dbReference type="Pfam" id="PF01764"/>
    </source>
</evidence>
<feature type="domain" description="EDS1 EP" evidence="8">
    <location>
        <begin position="385"/>
        <end position="589"/>
    </location>
</feature>
<dbReference type="RefSeq" id="XP_011097090.1">
    <property type="nucleotide sequence ID" value="XM_011098788.2"/>
</dbReference>
<evidence type="ECO:0000256" key="4">
    <source>
        <dbReference type="ARBA" id="ARBA00022801"/>
    </source>
</evidence>
<dbReference type="InParanoid" id="A0A6I9UGD7"/>
<evidence type="ECO:0000256" key="2">
    <source>
        <dbReference type="ARBA" id="ARBA00004496"/>
    </source>
</evidence>
<dbReference type="GO" id="GO:0005737">
    <property type="term" value="C:cytoplasm"/>
    <property type="evidence" value="ECO:0007669"/>
    <property type="project" value="UniProtKB-SubCell"/>
</dbReference>
<dbReference type="SUPFAM" id="SSF53474">
    <property type="entry name" value="alpha/beta-Hydrolases"/>
    <property type="match status" value="1"/>
</dbReference>
<dbReference type="Proteomes" id="UP000504604">
    <property type="component" value="Linkage group LG13"/>
</dbReference>
<keyword evidence="3" id="KW-0963">Cytoplasm</keyword>
<evidence type="ECO:0000256" key="3">
    <source>
        <dbReference type="ARBA" id="ARBA00022490"/>
    </source>
</evidence>
<organism evidence="9 10">
    <name type="scientific">Sesamum indicum</name>
    <name type="common">Oriental sesame</name>
    <name type="synonym">Sesamum orientale</name>
    <dbReference type="NCBI Taxonomy" id="4182"/>
    <lineage>
        <taxon>Eukaryota</taxon>
        <taxon>Viridiplantae</taxon>
        <taxon>Streptophyta</taxon>
        <taxon>Embryophyta</taxon>
        <taxon>Tracheophyta</taxon>
        <taxon>Spermatophyta</taxon>
        <taxon>Magnoliopsida</taxon>
        <taxon>eudicotyledons</taxon>
        <taxon>Gunneridae</taxon>
        <taxon>Pentapetalae</taxon>
        <taxon>asterids</taxon>
        <taxon>lamiids</taxon>
        <taxon>Lamiales</taxon>
        <taxon>Pedaliaceae</taxon>
        <taxon>Sesamum</taxon>
    </lineage>
</organism>
<reference evidence="10" key="1">
    <citation type="submission" date="2025-08" db="UniProtKB">
        <authorList>
            <consortium name="RefSeq"/>
        </authorList>
    </citation>
    <scope>IDENTIFICATION</scope>
</reference>
<feature type="domain" description="Fungal lipase-type" evidence="7">
    <location>
        <begin position="94"/>
        <end position="200"/>
    </location>
</feature>
<dbReference type="GO" id="GO:0016787">
    <property type="term" value="F:hydrolase activity"/>
    <property type="evidence" value="ECO:0007669"/>
    <property type="project" value="UniProtKB-KW"/>
</dbReference>
<evidence type="ECO:0000256" key="6">
    <source>
        <dbReference type="ARBA" id="ARBA00023242"/>
    </source>
</evidence>
<proteinExistence type="predicted"/>
<comment type="subcellular location">
    <subcellularLocation>
        <location evidence="2">Cytoplasm</location>
    </subcellularLocation>
    <subcellularLocation>
        <location evidence="1">Nucleus</location>
    </subcellularLocation>
</comment>
<sequence>MAPETSQFESSEMLATFLASTPLLEDSWRLCSHANAVAPRSFAVSVVGQVAYVAFSAVQVVESGRNLVELQRCGREIWGSFPCHVEGENAVMVDGGLLQLFLSIYRSQDFQQKIFEILNTSKSVVLAGHSLGGGVASLSALWLLSHIQTTSPSTSVFCITYGSPMLGNEPFSQAILQERWGGNFCHIVAQHDIVPRLPFAPSFPSDVERLRALFMQLALQLSDENKAELFDKVLACIEARFGPAAGDDHQERRRYWPFGSYMICTDKGAVCLDNGTAIIKLLYLMLAEGSANSCTDDHLKYEDYVTKVCLHYLVKRRLLEVSFSESSSESGIALALQSSNISSHQESVYGTAVNCLATARQLGWRRNLNTAKMAVSLSKINPFRAELEWYKTYCDRSEDLLGYYDSFKRRGASKRDFKVNMNRLRLGCFWDDLIDKLEKNQLAHDFHKLSKYVNASQFYKLLVEPLEIAEYYRTGMHREKGHYVEHGREKRFKIFDRWWGNRKVGDEESKPRSMYASLTQDSCFWAKVEEARDLIFNVTREPDPRRHLLPLDKIQKFEQHANGMIERKEVAVDVLAKNSSYNLFREEWSCLKSQLQLLPSQFPGFQDGMVQ</sequence>
<name>A0A6I9UGD7_SESIN</name>